<dbReference type="Proteomes" id="UP000648239">
    <property type="component" value="Unassembled WGS sequence"/>
</dbReference>
<dbReference type="EC" id="4.6.1.17" evidence="3 7"/>
<comment type="pathway">
    <text evidence="2 7">Cofactor biosynthesis; molybdopterin biosynthesis.</text>
</comment>
<evidence type="ECO:0000256" key="6">
    <source>
        <dbReference type="ARBA" id="ARBA00055087"/>
    </source>
</evidence>
<reference evidence="9 10" key="1">
    <citation type="submission" date="2020-08" db="EMBL/GenBank/DDBJ databases">
        <title>Acidobacteriota in marine sediments use diverse sulfur dissimilation pathways.</title>
        <authorList>
            <person name="Wasmund K."/>
        </authorList>
    </citation>
    <scope>NUCLEOTIDE SEQUENCE [LARGE SCALE GENOMIC DNA]</scope>
    <source>
        <strain evidence="9">MAG AM4</strain>
    </source>
</reference>
<evidence type="ECO:0000313" key="9">
    <source>
        <dbReference type="EMBL" id="MBD3866568.1"/>
    </source>
</evidence>
<organism evidence="9 10">
    <name type="scientific">Candidatus Polarisedimenticola svalbardensis</name>
    <dbReference type="NCBI Taxonomy" id="2886004"/>
    <lineage>
        <taxon>Bacteria</taxon>
        <taxon>Pseudomonadati</taxon>
        <taxon>Acidobacteriota</taxon>
        <taxon>Candidatus Polarisedimenticolia</taxon>
        <taxon>Candidatus Polarisedimenticolales</taxon>
        <taxon>Candidatus Polarisedimenticolaceae</taxon>
        <taxon>Candidatus Polarisedimenticola</taxon>
    </lineage>
</organism>
<dbReference type="InterPro" id="IPR036522">
    <property type="entry name" value="MoaC_sf"/>
</dbReference>
<dbReference type="Pfam" id="PF01967">
    <property type="entry name" value="MoaC"/>
    <property type="match status" value="1"/>
</dbReference>
<dbReference type="HAMAP" id="MF_01224_B">
    <property type="entry name" value="MoaC_B"/>
    <property type="match status" value="1"/>
</dbReference>
<dbReference type="GO" id="GO:0006777">
    <property type="term" value="P:Mo-molybdopterin cofactor biosynthetic process"/>
    <property type="evidence" value="ECO:0007669"/>
    <property type="project" value="UniProtKB-UniRule"/>
</dbReference>
<protein>
    <recommendedName>
        <fullName evidence="3 7">Cyclic pyranopterin monophosphate synthase</fullName>
        <ecNumber evidence="3 7">4.6.1.17</ecNumber>
    </recommendedName>
    <alternativeName>
        <fullName evidence="7">Molybdenum cofactor biosynthesis protein C</fullName>
    </alternativeName>
</protein>
<evidence type="ECO:0000259" key="8">
    <source>
        <dbReference type="Pfam" id="PF01967"/>
    </source>
</evidence>
<dbReference type="UniPathway" id="UPA00344"/>
<feature type="binding site" evidence="7">
    <location>
        <begin position="113"/>
        <end position="114"/>
    </location>
    <ligand>
        <name>substrate</name>
    </ligand>
</feature>
<sequence length="162" mass="17562">MARLTHVDDAGDARMVDVGGKPATSRRAVARGRVRFGREAFDLLKENRLRKGDALGTARLAGIQAGKRTADWIPLCHQVPLDHLDVTIDLEEVGCEAMVTATAEARWPTGVEMEAMVAVSAACLTLYDMAKGVDRSIEITGIELMEKSGGRTGLWRRDGENA</sequence>
<evidence type="ECO:0000256" key="3">
    <source>
        <dbReference type="ARBA" id="ARBA00012575"/>
    </source>
</evidence>
<dbReference type="SUPFAM" id="SSF55040">
    <property type="entry name" value="Molybdenum cofactor biosynthesis protein C, MoaC"/>
    <property type="match status" value="1"/>
</dbReference>
<evidence type="ECO:0000256" key="1">
    <source>
        <dbReference type="ARBA" id="ARBA00001637"/>
    </source>
</evidence>
<evidence type="ECO:0000256" key="7">
    <source>
        <dbReference type="HAMAP-Rule" id="MF_01224"/>
    </source>
</evidence>
<proteinExistence type="inferred from homology"/>
<dbReference type="Gene3D" id="3.30.70.640">
    <property type="entry name" value="Molybdopterin cofactor biosynthesis C (MoaC) domain"/>
    <property type="match status" value="1"/>
</dbReference>
<evidence type="ECO:0000256" key="5">
    <source>
        <dbReference type="ARBA" id="ARBA00023239"/>
    </source>
</evidence>
<evidence type="ECO:0000256" key="4">
    <source>
        <dbReference type="ARBA" id="ARBA00023150"/>
    </source>
</evidence>
<comment type="catalytic activity">
    <reaction evidence="1 7">
        <text>(8S)-3',8-cyclo-7,8-dihydroguanosine 5'-triphosphate = cyclic pyranopterin phosphate + diphosphate</text>
        <dbReference type="Rhea" id="RHEA:49580"/>
        <dbReference type="ChEBI" id="CHEBI:33019"/>
        <dbReference type="ChEBI" id="CHEBI:59648"/>
        <dbReference type="ChEBI" id="CHEBI:131766"/>
        <dbReference type="EC" id="4.6.1.17"/>
    </reaction>
</comment>
<keyword evidence="5 7" id="KW-0456">Lyase</keyword>
<evidence type="ECO:0000313" key="10">
    <source>
        <dbReference type="Proteomes" id="UP000648239"/>
    </source>
</evidence>
<feature type="binding site" evidence="7">
    <location>
        <begin position="75"/>
        <end position="77"/>
    </location>
    <ligand>
        <name>substrate</name>
    </ligand>
</feature>
<comment type="caution">
    <text evidence="9">The sequence shown here is derived from an EMBL/GenBank/DDBJ whole genome shotgun (WGS) entry which is preliminary data.</text>
</comment>
<evidence type="ECO:0000256" key="2">
    <source>
        <dbReference type="ARBA" id="ARBA00005046"/>
    </source>
</evidence>
<dbReference type="EMBL" id="JACXWD010000001">
    <property type="protein sequence ID" value="MBD3866568.1"/>
    <property type="molecule type" value="Genomic_DNA"/>
</dbReference>
<feature type="active site" evidence="7">
    <location>
        <position position="128"/>
    </location>
</feature>
<name>A0A8J7CJS6_9BACT</name>
<keyword evidence="4 7" id="KW-0501">Molybdenum cofactor biosynthesis</keyword>
<dbReference type="GO" id="GO:0061799">
    <property type="term" value="F:cyclic pyranopterin monophosphate synthase activity"/>
    <property type="evidence" value="ECO:0007669"/>
    <property type="project" value="UniProtKB-UniRule"/>
</dbReference>
<dbReference type="InterPro" id="IPR023045">
    <property type="entry name" value="MoaC"/>
</dbReference>
<dbReference type="NCBIfam" id="TIGR00581">
    <property type="entry name" value="moaC"/>
    <property type="match status" value="1"/>
</dbReference>
<dbReference type="PANTHER" id="PTHR22960">
    <property type="entry name" value="MOLYBDOPTERIN COFACTOR SYNTHESIS PROTEIN A"/>
    <property type="match status" value="1"/>
</dbReference>
<comment type="similarity">
    <text evidence="7">Belongs to the MoaC family.</text>
</comment>
<dbReference type="InterPro" id="IPR047594">
    <property type="entry name" value="MoaC_bact/euk"/>
</dbReference>
<comment type="subunit">
    <text evidence="7">Homohexamer; trimer of dimers.</text>
</comment>
<dbReference type="AlphaFoldDB" id="A0A8J7CJS6"/>
<gene>
    <name evidence="7 9" type="primary">moaC</name>
    <name evidence="9" type="ORF">IFK94_00440</name>
</gene>
<feature type="domain" description="Molybdopterin cofactor biosynthesis C (MoaC)" evidence="8">
    <location>
        <begin position="15"/>
        <end position="150"/>
    </location>
</feature>
<dbReference type="NCBIfam" id="NF006870">
    <property type="entry name" value="PRK09364.1"/>
    <property type="match status" value="1"/>
</dbReference>
<accession>A0A8J7CJS6</accession>
<dbReference type="InterPro" id="IPR050105">
    <property type="entry name" value="MoCo_biosynth_MoaA/MoaC"/>
</dbReference>
<dbReference type="InterPro" id="IPR002820">
    <property type="entry name" value="Mopterin_CF_biosynth-C_dom"/>
</dbReference>
<comment type="function">
    <text evidence="6 7">Catalyzes the conversion of (8S)-3',8-cyclo-7,8-dihydroguanosine 5'-triphosphate to cyclic pyranopterin monophosphate (cPMP).</text>
</comment>